<accession>A0A8T1VA62</accession>
<dbReference type="AlphaFoldDB" id="A0A8T1VA62"/>
<evidence type="ECO:0000256" key="2">
    <source>
        <dbReference type="SAM" id="MobiDB-lite"/>
    </source>
</evidence>
<evidence type="ECO:0000313" key="3">
    <source>
        <dbReference type="EMBL" id="KAG7376998.1"/>
    </source>
</evidence>
<feature type="coiled-coil region" evidence="1">
    <location>
        <begin position="125"/>
        <end position="185"/>
    </location>
</feature>
<name>A0A8T1VA62_9STRA</name>
<protein>
    <recommendedName>
        <fullName evidence="5">BZIP domain-containing protein</fullName>
    </recommendedName>
</protein>
<keyword evidence="4" id="KW-1185">Reference proteome</keyword>
<sequence>MNKRDLRPPSSHALSAAGIDEAIDSKRPARDIEVTEVSTGGSTRPSFRFPKPPRPPEWALATELAKTHLGDISAGVAVDRRTTAAKLPSLLTLQQQQPSVCGHTLSTEATTGTTTTSSAEPTNPYDETIQQVIAEKERIRELRRQRQVRYRTKKHNYMLSLEDEAKLLREEIKNLELRRHSLSAVVPAEQNIWHVAVEYFNLFRFGLPADMQVSTNVAAIASAQSCVHLRFLHAAMAPDVIFNAHQGIEAMIASWRCNTLAFQALEVELEGVVKTADGSLVATTRTSFNIPEQTLRSVFTHLCDDGDEELSRIAGELVGHRFHLRGSARFEWDAGRVSRIMAQSDMLTPTLQLLGSLERVSRVFEKSRISSDFQWRGGAYQNATCSR</sequence>
<reference evidence="3" key="1">
    <citation type="submission" date="2021-02" db="EMBL/GenBank/DDBJ databases">
        <authorList>
            <person name="Palmer J.M."/>
        </authorList>
    </citation>
    <scope>NUCLEOTIDE SEQUENCE</scope>
    <source>
        <strain evidence="3">SCRP734</strain>
    </source>
</reference>
<gene>
    <name evidence="3" type="ORF">PHYPSEUDO_012335</name>
</gene>
<dbReference type="Proteomes" id="UP000694044">
    <property type="component" value="Unassembled WGS sequence"/>
</dbReference>
<dbReference type="OrthoDB" id="111097at2759"/>
<comment type="caution">
    <text evidence="3">The sequence shown here is derived from an EMBL/GenBank/DDBJ whole genome shotgun (WGS) entry which is preliminary data.</text>
</comment>
<evidence type="ECO:0000313" key="4">
    <source>
        <dbReference type="Proteomes" id="UP000694044"/>
    </source>
</evidence>
<proteinExistence type="predicted"/>
<feature type="region of interest" description="Disordered" evidence="2">
    <location>
        <begin position="1"/>
        <end position="53"/>
    </location>
</feature>
<feature type="compositionally biased region" description="Basic and acidic residues" evidence="2">
    <location>
        <begin position="23"/>
        <end position="33"/>
    </location>
</feature>
<dbReference type="CDD" id="cd14686">
    <property type="entry name" value="bZIP"/>
    <property type="match status" value="1"/>
</dbReference>
<evidence type="ECO:0000256" key="1">
    <source>
        <dbReference type="SAM" id="Coils"/>
    </source>
</evidence>
<evidence type="ECO:0008006" key="5">
    <source>
        <dbReference type="Google" id="ProtNLM"/>
    </source>
</evidence>
<dbReference type="EMBL" id="JAGDFM010000592">
    <property type="protein sequence ID" value="KAG7376998.1"/>
    <property type="molecule type" value="Genomic_DNA"/>
</dbReference>
<keyword evidence="1" id="KW-0175">Coiled coil</keyword>
<organism evidence="3 4">
    <name type="scientific">Phytophthora pseudosyringae</name>
    <dbReference type="NCBI Taxonomy" id="221518"/>
    <lineage>
        <taxon>Eukaryota</taxon>
        <taxon>Sar</taxon>
        <taxon>Stramenopiles</taxon>
        <taxon>Oomycota</taxon>
        <taxon>Peronosporomycetes</taxon>
        <taxon>Peronosporales</taxon>
        <taxon>Peronosporaceae</taxon>
        <taxon>Phytophthora</taxon>
    </lineage>
</organism>